<dbReference type="PANTHER" id="PTHR43133:SF51">
    <property type="entry name" value="RNA POLYMERASE SIGMA FACTOR"/>
    <property type="match status" value="1"/>
</dbReference>
<dbReference type="InterPro" id="IPR007627">
    <property type="entry name" value="RNA_pol_sigma70_r2"/>
</dbReference>
<feature type="domain" description="RNA polymerase sigma-70 region 2" evidence="5">
    <location>
        <begin position="20"/>
        <end position="88"/>
    </location>
</feature>
<evidence type="ECO:0000256" key="4">
    <source>
        <dbReference type="ARBA" id="ARBA00023163"/>
    </source>
</evidence>
<keyword evidence="8" id="KW-1185">Reference proteome</keyword>
<evidence type="ECO:0000259" key="5">
    <source>
        <dbReference type="Pfam" id="PF04542"/>
    </source>
</evidence>
<name>A0A8J3J593_9CHLR</name>
<accession>A0A8J3J593</accession>
<dbReference type="AlphaFoldDB" id="A0A8J3J593"/>
<keyword evidence="3" id="KW-0731">Sigma factor</keyword>
<reference evidence="7" key="1">
    <citation type="submission" date="2020-10" db="EMBL/GenBank/DDBJ databases">
        <title>Taxonomic study of unclassified bacteria belonging to the class Ktedonobacteria.</title>
        <authorList>
            <person name="Yabe S."/>
            <person name="Wang C.M."/>
            <person name="Zheng Y."/>
            <person name="Sakai Y."/>
            <person name="Cavaletti L."/>
            <person name="Monciardini P."/>
            <person name="Donadio S."/>
        </authorList>
    </citation>
    <scope>NUCLEOTIDE SEQUENCE</scope>
    <source>
        <strain evidence="7">ID150040</strain>
    </source>
</reference>
<dbReference type="InterPro" id="IPR013249">
    <property type="entry name" value="RNA_pol_sigma70_r4_t2"/>
</dbReference>
<dbReference type="PANTHER" id="PTHR43133">
    <property type="entry name" value="RNA POLYMERASE ECF-TYPE SIGMA FACTO"/>
    <property type="match status" value="1"/>
</dbReference>
<dbReference type="SUPFAM" id="SSF88946">
    <property type="entry name" value="Sigma2 domain of RNA polymerase sigma factors"/>
    <property type="match status" value="1"/>
</dbReference>
<dbReference type="NCBIfam" id="TIGR02937">
    <property type="entry name" value="sigma70-ECF"/>
    <property type="match status" value="1"/>
</dbReference>
<dbReference type="InterPro" id="IPR039425">
    <property type="entry name" value="RNA_pol_sigma-70-like"/>
</dbReference>
<dbReference type="SUPFAM" id="SSF88659">
    <property type="entry name" value="Sigma3 and sigma4 domains of RNA polymerase sigma factors"/>
    <property type="match status" value="1"/>
</dbReference>
<feature type="domain" description="RNA polymerase sigma factor 70 region 4 type 2" evidence="6">
    <location>
        <begin position="118"/>
        <end position="170"/>
    </location>
</feature>
<dbReference type="Gene3D" id="1.10.10.10">
    <property type="entry name" value="Winged helix-like DNA-binding domain superfamily/Winged helix DNA-binding domain"/>
    <property type="match status" value="1"/>
</dbReference>
<comment type="caution">
    <text evidence="7">The sequence shown here is derived from an EMBL/GenBank/DDBJ whole genome shotgun (WGS) entry which is preliminary data.</text>
</comment>
<dbReference type="InterPro" id="IPR036388">
    <property type="entry name" value="WH-like_DNA-bd_sf"/>
</dbReference>
<evidence type="ECO:0000256" key="2">
    <source>
        <dbReference type="ARBA" id="ARBA00023015"/>
    </source>
</evidence>
<organism evidence="7 8">
    <name type="scientific">Reticulibacter mediterranei</name>
    <dbReference type="NCBI Taxonomy" id="2778369"/>
    <lineage>
        <taxon>Bacteria</taxon>
        <taxon>Bacillati</taxon>
        <taxon>Chloroflexota</taxon>
        <taxon>Ktedonobacteria</taxon>
        <taxon>Ktedonobacterales</taxon>
        <taxon>Reticulibacteraceae</taxon>
        <taxon>Reticulibacter</taxon>
    </lineage>
</organism>
<dbReference type="GO" id="GO:0003677">
    <property type="term" value="F:DNA binding"/>
    <property type="evidence" value="ECO:0007669"/>
    <property type="project" value="InterPro"/>
</dbReference>
<dbReference type="GO" id="GO:0006352">
    <property type="term" value="P:DNA-templated transcription initiation"/>
    <property type="evidence" value="ECO:0007669"/>
    <property type="project" value="InterPro"/>
</dbReference>
<evidence type="ECO:0000259" key="6">
    <source>
        <dbReference type="Pfam" id="PF08281"/>
    </source>
</evidence>
<protein>
    <recommendedName>
        <fullName evidence="9">RNA polymerase subunit sigma-24</fullName>
    </recommendedName>
</protein>
<dbReference type="InterPro" id="IPR013324">
    <property type="entry name" value="RNA_pol_sigma_r3/r4-like"/>
</dbReference>
<dbReference type="Pfam" id="PF08281">
    <property type="entry name" value="Sigma70_r4_2"/>
    <property type="match status" value="1"/>
</dbReference>
<dbReference type="GO" id="GO:0016987">
    <property type="term" value="F:sigma factor activity"/>
    <property type="evidence" value="ECO:0007669"/>
    <property type="project" value="UniProtKB-KW"/>
</dbReference>
<sequence>MSQQTQGPDMLLFSDENTSLFSRHGAAVFAWVRLHTQSREDARDITLEAFKIALEYDNLSDIPEKEQLTWLRRVCHNKIVDRYRRGTRHPQVSLDTITEINDDEANHPEQIAIRQEERQQLHQVIKNLSIHQQHLLNLRYGNGLSCVEIAQLLDMKEGAVRKALSRILIQLRTLYNHQEGEPSC</sequence>
<comment type="similarity">
    <text evidence="1">Belongs to the sigma-70 factor family. ECF subfamily.</text>
</comment>
<dbReference type="RefSeq" id="WP_220211534.1">
    <property type="nucleotide sequence ID" value="NZ_BNJK01000004.1"/>
</dbReference>
<evidence type="ECO:0000313" key="8">
    <source>
        <dbReference type="Proteomes" id="UP000597444"/>
    </source>
</evidence>
<dbReference type="Proteomes" id="UP000597444">
    <property type="component" value="Unassembled WGS sequence"/>
</dbReference>
<dbReference type="Gene3D" id="1.10.1740.10">
    <property type="match status" value="1"/>
</dbReference>
<dbReference type="CDD" id="cd06171">
    <property type="entry name" value="Sigma70_r4"/>
    <property type="match status" value="1"/>
</dbReference>
<gene>
    <name evidence="7" type="ORF">KSF_110040</name>
</gene>
<dbReference type="Pfam" id="PF04542">
    <property type="entry name" value="Sigma70_r2"/>
    <property type="match status" value="1"/>
</dbReference>
<keyword evidence="2" id="KW-0805">Transcription regulation</keyword>
<proteinExistence type="inferred from homology"/>
<evidence type="ECO:0000256" key="1">
    <source>
        <dbReference type="ARBA" id="ARBA00010641"/>
    </source>
</evidence>
<dbReference type="InterPro" id="IPR014284">
    <property type="entry name" value="RNA_pol_sigma-70_dom"/>
</dbReference>
<dbReference type="EMBL" id="BNJK01000004">
    <property type="protein sequence ID" value="GHP00957.1"/>
    <property type="molecule type" value="Genomic_DNA"/>
</dbReference>
<dbReference type="InterPro" id="IPR013325">
    <property type="entry name" value="RNA_pol_sigma_r2"/>
</dbReference>
<keyword evidence="4" id="KW-0804">Transcription</keyword>
<evidence type="ECO:0000256" key="3">
    <source>
        <dbReference type="ARBA" id="ARBA00023082"/>
    </source>
</evidence>
<evidence type="ECO:0000313" key="7">
    <source>
        <dbReference type="EMBL" id="GHP00957.1"/>
    </source>
</evidence>
<evidence type="ECO:0008006" key="9">
    <source>
        <dbReference type="Google" id="ProtNLM"/>
    </source>
</evidence>